<feature type="domain" description="RING-type" evidence="2">
    <location>
        <begin position="327"/>
        <end position="378"/>
    </location>
</feature>
<sequence>MQACYCGELLDLNYGASHLIRCEAWVNNSSLFQIAKRIVQQMQGSILVKLEAEALIMYDFESLISGDIQVETEQRRNQSDDMDEATRKLIQDMEKQNRSVDDWLKCVYCGKPQADMSELVFLNCEHMVCKTHIYDQVYEQYSKTGTAKCPLQCSYILSNEELKSIVSQEILDKLTPSITELLDNTDGIFVTCPCGNASWLEPGKVDLTYKDESGKVLSKKYAKHMAKYRFRCNCSKVTCARCKAEPYHVGMTCEEFKDFQSAKHCRYCNSKITGSSIVCGQADCKERYKNSCKKLLTCGHQCYGTNAETKCMGCLHEDCSQDGTNYCNICYVENLNNAPCVKLGCGHIYHADCLEMTISKRWAGPRITFKFAMCPACNAWVSTPHYPSLTKELESVGVLYEDILDKALKRMKFENEGNDRIQNPTDTYYNSPERYALDRYSYYMCFKCKKPYFGGKKDCEQNNDQAKFDAKELVCPACSAVGMEGADCKVHGKDFIEFKCKFCCNISAWFCWGTTHFCDTCHTKQNNGDYISKKPRSELPACPGKDTCPLKIRHPANGEEFALGCTLCRNMIENNKGF</sequence>
<name>A0A1R2C5R3_9CILI</name>
<dbReference type="GO" id="GO:0005634">
    <property type="term" value="C:nucleus"/>
    <property type="evidence" value="ECO:0007669"/>
    <property type="project" value="TreeGrafter"/>
</dbReference>
<comment type="caution">
    <text evidence="3">The sequence shown here is derived from an EMBL/GenBank/DDBJ whole genome shotgun (WGS) entry which is preliminary data.</text>
</comment>
<dbReference type="GO" id="GO:0061630">
    <property type="term" value="F:ubiquitin protein ligase activity"/>
    <property type="evidence" value="ECO:0007669"/>
    <property type="project" value="TreeGrafter"/>
</dbReference>
<dbReference type="SMART" id="SM00184">
    <property type="entry name" value="RING"/>
    <property type="match status" value="2"/>
</dbReference>
<dbReference type="InterPro" id="IPR013083">
    <property type="entry name" value="Znf_RING/FYVE/PHD"/>
</dbReference>
<keyword evidence="1" id="KW-0862">Zinc</keyword>
<dbReference type="Gene3D" id="3.30.40.10">
    <property type="entry name" value="Zinc/RING finger domain, C3HC4 (zinc finger)"/>
    <property type="match status" value="2"/>
</dbReference>
<evidence type="ECO:0000313" key="3">
    <source>
        <dbReference type="EMBL" id="OMJ84353.1"/>
    </source>
</evidence>
<dbReference type="PANTHER" id="PTHR45943:SF2">
    <property type="entry name" value="RING-TYPE DOMAIN-CONTAINING PROTEIN"/>
    <property type="match status" value="1"/>
</dbReference>
<keyword evidence="1" id="KW-0863">Zinc-finger</keyword>
<dbReference type="GO" id="GO:0008270">
    <property type="term" value="F:zinc ion binding"/>
    <property type="evidence" value="ECO:0007669"/>
    <property type="project" value="UniProtKB-KW"/>
</dbReference>
<organism evidence="3 4">
    <name type="scientific">Stentor coeruleus</name>
    <dbReference type="NCBI Taxonomy" id="5963"/>
    <lineage>
        <taxon>Eukaryota</taxon>
        <taxon>Sar</taxon>
        <taxon>Alveolata</taxon>
        <taxon>Ciliophora</taxon>
        <taxon>Postciliodesmatophora</taxon>
        <taxon>Heterotrichea</taxon>
        <taxon>Heterotrichida</taxon>
        <taxon>Stentoridae</taxon>
        <taxon>Stentor</taxon>
    </lineage>
</organism>
<dbReference type="GO" id="GO:0005886">
    <property type="term" value="C:plasma membrane"/>
    <property type="evidence" value="ECO:0007669"/>
    <property type="project" value="TreeGrafter"/>
</dbReference>
<accession>A0A1R2C5R3</accession>
<dbReference type="Proteomes" id="UP000187209">
    <property type="component" value="Unassembled WGS sequence"/>
</dbReference>
<dbReference type="InterPro" id="IPR001841">
    <property type="entry name" value="Znf_RING"/>
</dbReference>
<evidence type="ECO:0000313" key="4">
    <source>
        <dbReference type="Proteomes" id="UP000187209"/>
    </source>
</evidence>
<dbReference type="PROSITE" id="PS50089">
    <property type="entry name" value="ZF_RING_2"/>
    <property type="match status" value="1"/>
</dbReference>
<proteinExistence type="predicted"/>
<protein>
    <recommendedName>
        <fullName evidence="2">RING-type domain-containing protein</fullName>
    </recommendedName>
</protein>
<reference evidence="3 4" key="1">
    <citation type="submission" date="2016-11" db="EMBL/GenBank/DDBJ databases">
        <title>The macronuclear genome of Stentor coeruleus: a giant cell with tiny introns.</title>
        <authorList>
            <person name="Slabodnick M."/>
            <person name="Ruby J.G."/>
            <person name="Reiff S.B."/>
            <person name="Swart E.C."/>
            <person name="Gosai S."/>
            <person name="Prabakaran S."/>
            <person name="Witkowska E."/>
            <person name="Larue G.E."/>
            <person name="Fisher S."/>
            <person name="Freeman R.M."/>
            <person name="Gunawardena J."/>
            <person name="Chu W."/>
            <person name="Stover N.A."/>
            <person name="Gregory B.D."/>
            <person name="Nowacki M."/>
            <person name="Derisi J."/>
            <person name="Roy S.W."/>
            <person name="Marshall W.F."/>
            <person name="Sood P."/>
        </authorList>
    </citation>
    <scope>NUCLEOTIDE SEQUENCE [LARGE SCALE GENOMIC DNA]</scope>
    <source>
        <strain evidence="3">WM001</strain>
    </source>
</reference>
<evidence type="ECO:0000256" key="1">
    <source>
        <dbReference type="PROSITE-ProRule" id="PRU00175"/>
    </source>
</evidence>
<keyword evidence="1" id="KW-0479">Metal-binding</keyword>
<dbReference type="SUPFAM" id="SSF57850">
    <property type="entry name" value="RING/U-box"/>
    <property type="match status" value="1"/>
</dbReference>
<gene>
    <name evidence="3" type="ORF">SteCoe_14579</name>
</gene>
<dbReference type="AlphaFoldDB" id="A0A1R2C5R3"/>
<dbReference type="PANTHER" id="PTHR45943">
    <property type="entry name" value="E3 UBIQUITIN-PROTEIN LIGASE MYCBP2"/>
    <property type="match status" value="1"/>
</dbReference>
<dbReference type="OrthoDB" id="6050183at2759"/>
<keyword evidence="4" id="KW-1185">Reference proteome</keyword>
<dbReference type="EMBL" id="MPUH01000272">
    <property type="protein sequence ID" value="OMJ84353.1"/>
    <property type="molecule type" value="Genomic_DNA"/>
</dbReference>
<evidence type="ECO:0000259" key="2">
    <source>
        <dbReference type="PROSITE" id="PS50089"/>
    </source>
</evidence>